<dbReference type="InterPro" id="IPR025194">
    <property type="entry name" value="RodZ-like_C"/>
</dbReference>
<dbReference type="Proteomes" id="UP001597475">
    <property type="component" value="Unassembled WGS sequence"/>
</dbReference>
<dbReference type="CDD" id="cd00093">
    <property type="entry name" value="HTH_XRE"/>
    <property type="match status" value="1"/>
</dbReference>
<dbReference type="InterPro" id="IPR001387">
    <property type="entry name" value="Cro/C1-type_HTH"/>
</dbReference>
<feature type="region of interest" description="Disordered" evidence="1">
    <location>
        <begin position="157"/>
        <end position="194"/>
    </location>
</feature>
<dbReference type="InterPro" id="IPR013229">
    <property type="entry name" value="PEGA"/>
</dbReference>
<feature type="region of interest" description="Disordered" evidence="1">
    <location>
        <begin position="286"/>
        <end position="345"/>
    </location>
</feature>
<evidence type="ECO:0000259" key="2">
    <source>
        <dbReference type="SMART" id="SM00530"/>
    </source>
</evidence>
<dbReference type="Pfam" id="PF13464">
    <property type="entry name" value="RodZ_C"/>
    <property type="match status" value="1"/>
</dbReference>
<dbReference type="SUPFAM" id="SSF47413">
    <property type="entry name" value="lambda repressor-like DNA-binding domains"/>
    <property type="match status" value="1"/>
</dbReference>
<dbReference type="RefSeq" id="WP_386842035.1">
    <property type="nucleotide sequence ID" value="NZ_JBHUMK010000006.1"/>
</dbReference>
<dbReference type="Pfam" id="PF13413">
    <property type="entry name" value="HTH_25"/>
    <property type="match status" value="1"/>
</dbReference>
<proteinExistence type="predicted"/>
<dbReference type="InterPro" id="IPR050400">
    <property type="entry name" value="Bact_Cytoskel_RodZ"/>
</dbReference>
<feature type="region of interest" description="Disordered" evidence="1">
    <location>
        <begin position="74"/>
        <end position="124"/>
    </location>
</feature>
<comment type="caution">
    <text evidence="3">The sequence shown here is derived from an EMBL/GenBank/DDBJ whole genome shotgun (WGS) entry which is preliminary data.</text>
</comment>
<dbReference type="PANTHER" id="PTHR34475">
    <property type="match status" value="1"/>
</dbReference>
<feature type="compositionally biased region" description="Low complexity" evidence="1">
    <location>
        <begin position="322"/>
        <end position="345"/>
    </location>
</feature>
<dbReference type="SMART" id="SM00530">
    <property type="entry name" value="HTH_XRE"/>
    <property type="match status" value="1"/>
</dbReference>
<feature type="compositionally biased region" description="Basic and acidic residues" evidence="1">
    <location>
        <begin position="86"/>
        <end position="107"/>
    </location>
</feature>
<accession>A0ABW5NZF6</accession>
<dbReference type="InterPro" id="IPR010982">
    <property type="entry name" value="Lambda_DNA-bd_dom_sf"/>
</dbReference>
<name>A0ABW5NZF6_9DEIO</name>
<evidence type="ECO:0000313" key="4">
    <source>
        <dbReference type="Proteomes" id="UP001597475"/>
    </source>
</evidence>
<dbReference type="Pfam" id="PF08308">
    <property type="entry name" value="PEGA"/>
    <property type="match status" value="1"/>
</dbReference>
<protein>
    <submittedName>
        <fullName evidence="3">RodZ domain-containing protein</fullName>
    </submittedName>
</protein>
<dbReference type="EMBL" id="JBHUMK010000006">
    <property type="protein sequence ID" value="MFD2607938.1"/>
    <property type="molecule type" value="Genomic_DNA"/>
</dbReference>
<dbReference type="PANTHER" id="PTHR34475:SF1">
    <property type="entry name" value="CYTOSKELETON PROTEIN RODZ"/>
    <property type="match status" value="1"/>
</dbReference>
<keyword evidence="4" id="KW-1185">Reference proteome</keyword>
<sequence length="416" mass="43183">MTIGAALTQAREALGLTVQDVSLRTKIRGDYLRALENDAWEALPERTFTRAYLQRYAQELGLDPEPLLSRLDQALPPDPAAVRGDVAGRSELKRGETRRSEAGRRLEQGLASTQTRPARAVPAPSPARTFPLVPLLLGLLLLGGGAAYWAVTRQENGAAPAQQKTVQPPTAPVTGGTDPASTEPAPSAAESVNLSVSSVPTGARVYLDNRDLGVTPLQSFPVNPREKAELRVELAGYRPFRTGLKLVQGRNMRVTLNRNAAGSIVDVNAARARAAAQAARAKAAAAKQKAETQAQATRANLPASAPPGKPDRAAGQSGAGEGTTTPGTAKPGAGPATTPPAVKTPVSVTFTGESWTRVTDAAGRVLYQGTPPAGSRKGFPAGVTIRAGNGGAVQVSVNGQPAKAMGQNGQVVLKSY</sequence>
<evidence type="ECO:0000313" key="3">
    <source>
        <dbReference type="EMBL" id="MFD2607938.1"/>
    </source>
</evidence>
<feature type="compositionally biased region" description="Low complexity" evidence="1">
    <location>
        <begin position="286"/>
        <end position="299"/>
    </location>
</feature>
<organism evidence="3 4">
    <name type="scientific">Deinococcus taklimakanensis</name>
    <dbReference type="NCBI Taxonomy" id="536443"/>
    <lineage>
        <taxon>Bacteria</taxon>
        <taxon>Thermotogati</taxon>
        <taxon>Deinococcota</taxon>
        <taxon>Deinococci</taxon>
        <taxon>Deinococcales</taxon>
        <taxon>Deinococcaceae</taxon>
        <taxon>Deinococcus</taxon>
    </lineage>
</organism>
<reference evidence="4" key="1">
    <citation type="journal article" date="2019" name="Int. J. Syst. Evol. Microbiol.">
        <title>The Global Catalogue of Microorganisms (GCM) 10K type strain sequencing project: providing services to taxonomists for standard genome sequencing and annotation.</title>
        <authorList>
            <consortium name="The Broad Institute Genomics Platform"/>
            <consortium name="The Broad Institute Genome Sequencing Center for Infectious Disease"/>
            <person name="Wu L."/>
            <person name="Ma J."/>
        </authorList>
    </citation>
    <scope>NUCLEOTIDE SEQUENCE [LARGE SCALE GENOMIC DNA]</scope>
    <source>
        <strain evidence="4">KCTC 33842</strain>
    </source>
</reference>
<gene>
    <name evidence="3" type="ORF">ACFSR9_00585</name>
</gene>
<dbReference type="Gene3D" id="1.10.260.40">
    <property type="entry name" value="lambda repressor-like DNA-binding domains"/>
    <property type="match status" value="1"/>
</dbReference>
<feature type="domain" description="HTH cro/C1-type" evidence="2">
    <location>
        <begin position="6"/>
        <end position="67"/>
    </location>
</feature>
<feature type="compositionally biased region" description="Low complexity" evidence="1">
    <location>
        <begin position="179"/>
        <end position="191"/>
    </location>
</feature>
<evidence type="ECO:0000256" key="1">
    <source>
        <dbReference type="SAM" id="MobiDB-lite"/>
    </source>
</evidence>